<dbReference type="SUPFAM" id="SSF117070">
    <property type="entry name" value="LEA14-like"/>
    <property type="match status" value="1"/>
</dbReference>
<sequence>MADRVHPRDSPPSSTEFKPTTPLFSPEHLQSPMKPPAPAPEQPVPPPRGTYVIQIPKDQVYRVPPPENAKRYAKLSGKKPRRSACCCCFCWFLGILVALILLACIAAGVLYLVFRPEAPKYSVDSVSIKGFNLSSSDPLSPEFDVTVKADNPNDKIGIDYRAGSSVNVYYNDVRLCNGKLPVFYQPSNNVTVFVMALKGSGIELTSAARKALVNGVNKANLPFNLKLRAPVKIKVGSVKTWTITIKVNCDVTVDKLTANAKIVSKACDYGVDLWAIIISSGIHVTD</sequence>
<dbReference type="GO" id="GO:0005886">
    <property type="term" value="C:plasma membrane"/>
    <property type="evidence" value="ECO:0007669"/>
    <property type="project" value="TreeGrafter"/>
</dbReference>
<evidence type="ECO:0000259" key="7">
    <source>
        <dbReference type="Pfam" id="PF03168"/>
    </source>
</evidence>
<dbReference type="Pfam" id="PF03168">
    <property type="entry name" value="LEA_2"/>
    <property type="match status" value="1"/>
</dbReference>
<dbReference type="InterPro" id="IPR004864">
    <property type="entry name" value="LEA_2"/>
</dbReference>
<proteinExistence type="predicted"/>
<evidence type="ECO:0000256" key="2">
    <source>
        <dbReference type="ARBA" id="ARBA00022692"/>
    </source>
</evidence>
<evidence type="ECO:0000256" key="3">
    <source>
        <dbReference type="ARBA" id="ARBA00022989"/>
    </source>
</evidence>
<protein>
    <recommendedName>
        <fullName evidence="7">Late embryogenesis abundant protein LEA-2 subgroup domain-containing protein</fullName>
    </recommendedName>
</protein>
<dbReference type="EMBL" id="JAAGAX010000002">
    <property type="protein sequence ID" value="KAF2322281.1"/>
    <property type="molecule type" value="Genomic_DNA"/>
</dbReference>
<comment type="subcellular location">
    <subcellularLocation>
        <location evidence="1">Membrane</location>
        <topology evidence="1">Single-pass membrane protein</topology>
    </subcellularLocation>
</comment>
<dbReference type="Gene3D" id="2.60.40.1820">
    <property type="match status" value="1"/>
</dbReference>
<dbReference type="PANTHER" id="PTHR31234">
    <property type="entry name" value="LATE EMBRYOGENESIS ABUNDANT (LEA) HYDROXYPROLINE-RICH GLYCOPROTEIN FAMILY"/>
    <property type="match status" value="1"/>
</dbReference>
<organism evidence="9 10">
    <name type="scientific">Hevea brasiliensis</name>
    <name type="common">Para rubber tree</name>
    <name type="synonym">Siphonia brasiliensis</name>
    <dbReference type="NCBI Taxonomy" id="3981"/>
    <lineage>
        <taxon>Eukaryota</taxon>
        <taxon>Viridiplantae</taxon>
        <taxon>Streptophyta</taxon>
        <taxon>Embryophyta</taxon>
        <taxon>Tracheophyta</taxon>
        <taxon>Spermatophyta</taxon>
        <taxon>Magnoliopsida</taxon>
        <taxon>eudicotyledons</taxon>
        <taxon>Gunneridae</taxon>
        <taxon>Pentapetalae</taxon>
        <taxon>rosids</taxon>
        <taxon>fabids</taxon>
        <taxon>Malpighiales</taxon>
        <taxon>Euphorbiaceae</taxon>
        <taxon>Crotonoideae</taxon>
        <taxon>Micrandreae</taxon>
        <taxon>Hevea</taxon>
    </lineage>
</organism>
<feature type="transmembrane region" description="Helical" evidence="6">
    <location>
        <begin position="91"/>
        <end position="114"/>
    </location>
</feature>
<evidence type="ECO:0000313" key="10">
    <source>
        <dbReference type="Proteomes" id="UP000467840"/>
    </source>
</evidence>
<keyword evidence="2 6" id="KW-0812">Transmembrane</keyword>
<comment type="caution">
    <text evidence="9">The sequence shown here is derived from an EMBL/GenBank/DDBJ whole genome shotgun (WGS) entry which is preliminary data.</text>
</comment>
<evidence type="ECO:0000313" key="8">
    <source>
        <dbReference type="EMBL" id="KAF2322281.1"/>
    </source>
</evidence>
<accession>A0A6A6NCG0</accession>
<feature type="region of interest" description="Disordered" evidence="5">
    <location>
        <begin position="1"/>
        <end position="49"/>
    </location>
</feature>
<evidence type="ECO:0000256" key="5">
    <source>
        <dbReference type="SAM" id="MobiDB-lite"/>
    </source>
</evidence>
<reference evidence="9 10" key="1">
    <citation type="journal article" date="2020" name="Mol. Plant">
        <title>The Chromosome-Based Rubber Tree Genome Provides New Insights into Spurge Genome Evolution and Rubber Biosynthesis.</title>
        <authorList>
            <person name="Liu J."/>
            <person name="Shi C."/>
            <person name="Shi C.C."/>
            <person name="Li W."/>
            <person name="Zhang Q.J."/>
            <person name="Zhang Y."/>
            <person name="Li K."/>
            <person name="Lu H.F."/>
            <person name="Shi C."/>
            <person name="Zhu S.T."/>
            <person name="Xiao Z.Y."/>
            <person name="Nan H."/>
            <person name="Yue Y."/>
            <person name="Zhu X.G."/>
            <person name="Wu Y."/>
            <person name="Hong X.N."/>
            <person name="Fan G.Y."/>
            <person name="Tong Y."/>
            <person name="Zhang D."/>
            <person name="Mao C.L."/>
            <person name="Liu Y.L."/>
            <person name="Hao S.J."/>
            <person name="Liu W.Q."/>
            <person name="Lv M.Q."/>
            <person name="Zhang H.B."/>
            <person name="Liu Y."/>
            <person name="Hu-Tang G.R."/>
            <person name="Wang J.P."/>
            <person name="Wang J.H."/>
            <person name="Sun Y.H."/>
            <person name="Ni S.B."/>
            <person name="Chen W.B."/>
            <person name="Zhang X.C."/>
            <person name="Jiao Y.N."/>
            <person name="Eichler E.E."/>
            <person name="Li G.H."/>
            <person name="Liu X."/>
            <person name="Gao L.Z."/>
        </authorList>
    </citation>
    <scope>NUCLEOTIDE SEQUENCE [LARGE SCALE GENOMIC DNA]</scope>
    <source>
        <strain evidence="10">cv. GT1</strain>
        <tissue evidence="9">Leaf</tissue>
    </source>
</reference>
<keyword evidence="4 6" id="KW-0472">Membrane</keyword>
<dbReference type="Proteomes" id="UP000467840">
    <property type="component" value="Chromosome 11"/>
</dbReference>
<keyword evidence="10" id="KW-1185">Reference proteome</keyword>
<dbReference type="PANTHER" id="PTHR31234:SF2">
    <property type="entry name" value="OS05G0199100 PROTEIN"/>
    <property type="match status" value="1"/>
</dbReference>
<name>A0A6A6NCG0_HEVBR</name>
<feature type="domain" description="Late embryogenesis abundant protein LEA-2 subgroup" evidence="7">
    <location>
        <begin position="146"/>
        <end position="249"/>
    </location>
</feature>
<evidence type="ECO:0000256" key="6">
    <source>
        <dbReference type="SAM" id="Phobius"/>
    </source>
</evidence>
<evidence type="ECO:0000256" key="4">
    <source>
        <dbReference type="ARBA" id="ARBA00023136"/>
    </source>
</evidence>
<dbReference type="EMBL" id="JAAGAX010000002">
    <property type="protein sequence ID" value="KAF2322283.1"/>
    <property type="molecule type" value="Genomic_DNA"/>
</dbReference>
<evidence type="ECO:0000313" key="9">
    <source>
        <dbReference type="EMBL" id="KAF2322283.1"/>
    </source>
</evidence>
<dbReference type="AlphaFoldDB" id="A0A6A6NCG0"/>
<gene>
    <name evidence="8" type="ORF">GH714_010284</name>
    <name evidence="9" type="ORF">GH714_010311</name>
</gene>
<feature type="compositionally biased region" description="Pro residues" evidence="5">
    <location>
        <begin position="33"/>
        <end position="48"/>
    </location>
</feature>
<evidence type="ECO:0000256" key="1">
    <source>
        <dbReference type="ARBA" id="ARBA00004167"/>
    </source>
</evidence>
<dbReference type="GO" id="GO:0098542">
    <property type="term" value="P:defense response to other organism"/>
    <property type="evidence" value="ECO:0007669"/>
    <property type="project" value="InterPro"/>
</dbReference>
<dbReference type="InterPro" id="IPR044839">
    <property type="entry name" value="NDR1-like"/>
</dbReference>
<keyword evidence="3 6" id="KW-1133">Transmembrane helix</keyword>